<dbReference type="Proteomes" id="UP001286456">
    <property type="component" value="Unassembled WGS sequence"/>
</dbReference>
<reference evidence="1" key="1">
    <citation type="journal article" date="2023" name="Mol. Phylogenet. Evol.">
        <title>Genome-scale phylogeny and comparative genomics of the fungal order Sordariales.</title>
        <authorList>
            <person name="Hensen N."/>
            <person name="Bonometti L."/>
            <person name="Westerberg I."/>
            <person name="Brannstrom I.O."/>
            <person name="Guillou S."/>
            <person name="Cros-Aarteil S."/>
            <person name="Calhoun S."/>
            <person name="Haridas S."/>
            <person name="Kuo A."/>
            <person name="Mondo S."/>
            <person name="Pangilinan J."/>
            <person name="Riley R."/>
            <person name="LaButti K."/>
            <person name="Andreopoulos B."/>
            <person name="Lipzen A."/>
            <person name="Chen C."/>
            <person name="Yan M."/>
            <person name="Daum C."/>
            <person name="Ng V."/>
            <person name="Clum A."/>
            <person name="Steindorff A."/>
            <person name="Ohm R.A."/>
            <person name="Martin F."/>
            <person name="Silar P."/>
            <person name="Natvig D.O."/>
            <person name="Lalanne C."/>
            <person name="Gautier V."/>
            <person name="Ament-Velasquez S.L."/>
            <person name="Kruys A."/>
            <person name="Hutchinson M.I."/>
            <person name="Powell A.J."/>
            <person name="Barry K."/>
            <person name="Miller A.N."/>
            <person name="Grigoriev I.V."/>
            <person name="Debuchy R."/>
            <person name="Gladieux P."/>
            <person name="Hiltunen Thoren M."/>
            <person name="Johannesson H."/>
        </authorList>
    </citation>
    <scope>NUCLEOTIDE SEQUENCE</scope>
    <source>
        <strain evidence="1">SMH4131-1</strain>
    </source>
</reference>
<accession>A0AAE0IN24</accession>
<gene>
    <name evidence="1" type="ORF">B0T19DRAFT_423534</name>
</gene>
<organism evidence="1 2">
    <name type="scientific">Cercophora scortea</name>
    <dbReference type="NCBI Taxonomy" id="314031"/>
    <lineage>
        <taxon>Eukaryota</taxon>
        <taxon>Fungi</taxon>
        <taxon>Dikarya</taxon>
        <taxon>Ascomycota</taxon>
        <taxon>Pezizomycotina</taxon>
        <taxon>Sordariomycetes</taxon>
        <taxon>Sordariomycetidae</taxon>
        <taxon>Sordariales</taxon>
        <taxon>Lasiosphaeriaceae</taxon>
        <taxon>Cercophora</taxon>
    </lineage>
</organism>
<dbReference type="EMBL" id="JAUEPO010000003">
    <property type="protein sequence ID" value="KAK3328045.1"/>
    <property type="molecule type" value="Genomic_DNA"/>
</dbReference>
<protein>
    <submittedName>
        <fullName evidence="1">Uncharacterized protein</fullName>
    </submittedName>
</protein>
<sequence length="106" mass="11297">MTAQASTSGVATLRRLRVCESACFAFVVVLAQHACWQTTGGYSRFTCVPIGYQYLPLSNFESCQPSAVTSVVTRASHVCNTWKAAGGIKVCGGPDRLSSQHHTLAS</sequence>
<dbReference type="AlphaFoldDB" id="A0AAE0IN24"/>
<name>A0AAE0IN24_9PEZI</name>
<comment type="caution">
    <text evidence="1">The sequence shown here is derived from an EMBL/GenBank/DDBJ whole genome shotgun (WGS) entry which is preliminary data.</text>
</comment>
<keyword evidence="2" id="KW-1185">Reference proteome</keyword>
<evidence type="ECO:0000313" key="2">
    <source>
        <dbReference type="Proteomes" id="UP001286456"/>
    </source>
</evidence>
<evidence type="ECO:0000313" key="1">
    <source>
        <dbReference type="EMBL" id="KAK3328045.1"/>
    </source>
</evidence>
<proteinExistence type="predicted"/>
<reference evidence="1" key="2">
    <citation type="submission" date="2023-06" db="EMBL/GenBank/DDBJ databases">
        <authorList>
            <consortium name="Lawrence Berkeley National Laboratory"/>
            <person name="Haridas S."/>
            <person name="Hensen N."/>
            <person name="Bonometti L."/>
            <person name="Westerberg I."/>
            <person name="Brannstrom I.O."/>
            <person name="Guillou S."/>
            <person name="Cros-Aarteil S."/>
            <person name="Calhoun S."/>
            <person name="Kuo A."/>
            <person name="Mondo S."/>
            <person name="Pangilinan J."/>
            <person name="Riley R."/>
            <person name="Labutti K."/>
            <person name="Andreopoulos B."/>
            <person name="Lipzen A."/>
            <person name="Chen C."/>
            <person name="Yanf M."/>
            <person name="Daum C."/>
            <person name="Ng V."/>
            <person name="Clum A."/>
            <person name="Steindorff A."/>
            <person name="Ohm R."/>
            <person name="Martin F."/>
            <person name="Silar P."/>
            <person name="Natvig D."/>
            <person name="Lalanne C."/>
            <person name="Gautier V."/>
            <person name="Ament-Velasquez S.L."/>
            <person name="Kruys A."/>
            <person name="Hutchinson M.I."/>
            <person name="Powell A.J."/>
            <person name="Barry K."/>
            <person name="Miller A.N."/>
            <person name="Grigoriev I.V."/>
            <person name="Debuchy R."/>
            <person name="Gladieux P."/>
            <person name="Thoren M.H."/>
            <person name="Johannesson H."/>
        </authorList>
    </citation>
    <scope>NUCLEOTIDE SEQUENCE</scope>
    <source>
        <strain evidence="1">SMH4131-1</strain>
    </source>
</reference>